<dbReference type="AlphaFoldDB" id="A0A7W3P9Q0"/>
<keyword evidence="1" id="KW-0472">Membrane</keyword>
<dbReference type="RefSeq" id="WP_182539142.1">
    <property type="nucleotide sequence ID" value="NZ_JACGXA010000001.1"/>
</dbReference>
<feature type="transmembrane region" description="Helical" evidence="1">
    <location>
        <begin position="111"/>
        <end position="132"/>
    </location>
</feature>
<feature type="transmembrane region" description="Helical" evidence="1">
    <location>
        <begin position="12"/>
        <end position="33"/>
    </location>
</feature>
<feature type="transmembrane region" description="Helical" evidence="1">
    <location>
        <begin position="85"/>
        <end position="105"/>
    </location>
</feature>
<name>A0A7W3P9Q0_9ACTN</name>
<accession>A0A7W3P9Q0</accession>
<organism evidence="2 3">
    <name type="scientific">Nocardioides ginsengisegetis</name>
    <dbReference type="NCBI Taxonomy" id="661491"/>
    <lineage>
        <taxon>Bacteria</taxon>
        <taxon>Bacillati</taxon>
        <taxon>Actinomycetota</taxon>
        <taxon>Actinomycetes</taxon>
        <taxon>Propionibacteriales</taxon>
        <taxon>Nocardioidaceae</taxon>
        <taxon>Nocardioides</taxon>
    </lineage>
</organism>
<evidence type="ECO:0000313" key="2">
    <source>
        <dbReference type="EMBL" id="MBA8803925.1"/>
    </source>
</evidence>
<keyword evidence="1" id="KW-0812">Transmembrane</keyword>
<evidence type="ECO:0000256" key="1">
    <source>
        <dbReference type="SAM" id="Phobius"/>
    </source>
</evidence>
<keyword evidence="3" id="KW-1185">Reference proteome</keyword>
<comment type="caution">
    <text evidence="2">The sequence shown here is derived from an EMBL/GenBank/DDBJ whole genome shotgun (WGS) entry which is preliminary data.</text>
</comment>
<reference evidence="2 3" key="1">
    <citation type="submission" date="2020-07" db="EMBL/GenBank/DDBJ databases">
        <title>Sequencing the genomes of 1000 actinobacteria strains.</title>
        <authorList>
            <person name="Klenk H.-P."/>
        </authorList>
    </citation>
    <scope>NUCLEOTIDE SEQUENCE [LARGE SCALE GENOMIC DNA]</scope>
    <source>
        <strain evidence="2 3">DSM 21349</strain>
    </source>
</reference>
<protein>
    <submittedName>
        <fullName evidence="2">Uncharacterized protein</fullName>
    </submittedName>
</protein>
<sequence length="156" mass="16948">MSRQQPQSVTNAVRVLLGQVALSGLTAVLTVVFKDELVDSWASGRDELSTTVQPPAFVPVAIVLFFVFAGLAGVLIAFFREGHNWARLSLTALVAFMAMATLAGLRTSPPTLFLVLSLVAVVLDAALLFFMWHRDTSRYIRGAWLATHSPESSTRS</sequence>
<evidence type="ECO:0000313" key="3">
    <source>
        <dbReference type="Proteomes" id="UP000580910"/>
    </source>
</evidence>
<feature type="transmembrane region" description="Helical" evidence="1">
    <location>
        <begin position="56"/>
        <end position="78"/>
    </location>
</feature>
<proteinExistence type="predicted"/>
<gene>
    <name evidence="2" type="ORF">FB382_002216</name>
</gene>
<dbReference type="EMBL" id="JACGXA010000001">
    <property type="protein sequence ID" value="MBA8803925.1"/>
    <property type="molecule type" value="Genomic_DNA"/>
</dbReference>
<keyword evidence="1" id="KW-1133">Transmembrane helix</keyword>
<dbReference type="Proteomes" id="UP000580910">
    <property type="component" value="Unassembled WGS sequence"/>
</dbReference>